<keyword evidence="12" id="KW-1185">Reference proteome</keyword>
<evidence type="ECO:0000256" key="2">
    <source>
        <dbReference type="ARBA" id="ARBA00012916"/>
    </source>
</evidence>
<dbReference type="InterPro" id="IPR029055">
    <property type="entry name" value="Ntn_hydrolases_N"/>
</dbReference>
<dbReference type="SUPFAM" id="SSF56235">
    <property type="entry name" value="N-terminal nucleophile aminohydrolases (Ntn hydrolases)"/>
    <property type="match status" value="1"/>
</dbReference>
<feature type="active site" description="For Fru-6P isomerization activity" evidence="8">
    <location>
        <position position="611"/>
    </location>
</feature>
<accession>A0ABV6C1U6</accession>
<feature type="domain" description="SIS" evidence="10">
    <location>
        <begin position="465"/>
        <end position="606"/>
    </location>
</feature>
<dbReference type="GO" id="GO:0004360">
    <property type="term" value="F:glutamine-fructose-6-phosphate transaminase (isomerizing) activity"/>
    <property type="evidence" value="ECO:0007669"/>
    <property type="project" value="UniProtKB-EC"/>
</dbReference>
<dbReference type="CDD" id="cd05009">
    <property type="entry name" value="SIS_GlmS_GlmD_2"/>
    <property type="match status" value="1"/>
</dbReference>
<dbReference type="InterPro" id="IPR046348">
    <property type="entry name" value="SIS_dom_sf"/>
</dbReference>
<evidence type="ECO:0000256" key="3">
    <source>
        <dbReference type="ARBA" id="ARBA00016090"/>
    </source>
</evidence>
<keyword evidence="8" id="KW-0963">Cytoplasm</keyword>
<dbReference type="CDD" id="cd00714">
    <property type="entry name" value="GFAT"/>
    <property type="match status" value="1"/>
</dbReference>
<organism evidence="11 12">
    <name type="scientific">Aciditerrimonas ferrireducens</name>
    <dbReference type="NCBI Taxonomy" id="667306"/>
    <lineage>
        <taxon>Bacteria</taxon>
        <taxon>Bacillati</taxon>
        <taxon>Actinomycetota</taxon>
        <taxon>Acidimicrobiia</taxon>
        <taxon>Acidimicrobiales</taxon>
        <taxon>Acidimicrobiaceae</taxon>
        <taxon>Aciditerrimonas</taxon>
    </lineage>
</organism>
<dbReference type="CDD" id="cd05008">
    <property type="entry name" value="SIS_GlmS_GlmD_1"/>
    <property type="match status" value="1"/>
</dbReference>
<feature type="active site" description="Nucleophile; for GATase activity" evidence="8">
    <location>
        <position position="2"/>
    </location>
</feature>
<evidence type="ECO:0000259" key="10">
    <source>
        <dbReference type="PROSITE" id="PS51464"/>
    </source>
</evidence>
<comment type="caution">
    <text evidence="11">The sequence shown here is derived from an EMBL/GenBank/DDBJ whole genome shotgun (WGS) entry which is preliminary data.</text>
</comment>
<dbReference type="PANTHER" id="PTHR10937">
    <property type="entry name" value="GLUCOSAMINE--FRUCTOSE-6-PHOSPHATE AMINOTRANSFERASE, ISOMERIZING"/>
    <property type="match status" value="1"/>
</dbReference>
<dbReference type="InterPro" id="IPR017932">
    <property type="entry name" value="GATase_2_dom"/>
</dbReference>
<keyword evidence="7" id="KW-0315">Glutamine amidotransferase</keyword>
<dbReference type="Pfam" id="PF13522">
    <property type="entry name" value="GATase_6"/>
    <property type="match status" value="1"/>
</dbReference>
<proteinExistence type="inferred from homology"/>
<feature type="initiator methionine" description="Removed" evidence="8">
    <location>
        <position position="1"/>
    </location>
</feature>
<comment type="function">
    <text evidence="8">Catalyzes the first step in hexosamine metabolism, converting fructose-6P into glucosamine-6P using glutamine as a nitrogen source.</text>
</comment>
<evidence type="ECO:0000256" key="4">
    <source>
        <dbReference type="ARBA" id="ARBA00022576"/>
    </source>
</evidence>
<dbReference type="InterPro" id="IPR035490">
    <property type="entry name" value="GlmS/FrlB_SIS"/>
</dbReference>
<dbReference type="InterPro" id="IPR001347">
    <property type="entry name" value="SIS_dom"/>
</dbReference>
<evidence type="ECO:0000313" key="12">
    <source>
        <dbReference type="Proteomes" id="UP001589788"/>
    </source>
</evidence>
<dbReference type="InterPro" id="IPR005855">
    <property type="entry name" value="GFAT"/>
</dbReference>
<keyword evidence="6" id="KW-0677">Repeat</keyword>
<comment type="subcellular location">
    <subcellularLocation>
        <location evidence="8">Cytoplasm</location>
    </subcellularLocation>
</comment>
<dbReference type="PANTHER" id="PTHR10937:SF0">
    <property type="entry name" value="GLUTAMINE--FRUCTOSE-6-PHOSPHATE TRANSAMINASE (ISOMERIZING)"/>
    <property type="match status" value="1"/>
</dbReference>
<dbReference type="Pfam" id="PF01380">
    <property type="entry name" value="SIS"/>
    <property type="match status" value="2"/>
</dbReference>
<evidence type="ECO:0000256" key="6">
    <source>
        <dbReference type="ARBA" id="ARBA00022737"/>
    </source>
</evidence>
<evidence type="ECO:0000313" key="11">
    <source>
        <dbReference type="EMBL" id="MFC0081669.1"/>
    </source>
</evidence>
<dbReference type="Gene3D" id="3.40.50.10490">
    <property type="entry name" value="Glucose-6-phosphate isomerase like protein, domain 1"/>
    <property type="match status" value="2"/>
</dbReference>
<protein>
    <recommendedName>
        <fullName evidence="3 8">Glutamine--fructose-6-phosphate aminotransferase [isomerizing]</fullName>
        <ecNumber evidence="2 8">2.6.1.16</ecNumber>
    </recommendedName>
    <alternativeName>
        <fullName evidence="8">D-fructose-6-phosphate amidotransferase</fullName>
    </alternativeName>
    <alternativeName>
        <fullName evidence="8">GFAT</fullName>
    </alternativeName>
    <alternativeName>
        <fullName evidence="8">Glucosamine-6-phosphate synthase</fullName>
    </alternativeName>
    <alternativeName>
        <fullName evidence="8">Hexosephosphate aminotransferase</fullName>
    </alternativeName>
    <alternativeName>
        <fullName evidence="8">L-glutamine--D-fructose-6-phosphate amidotransferase</fullName>
    </alternativeName>
</protein>
<keyword evidence="4 8" id="KW-0032">Aminotransferase</keyword>
<dbReference type="EMBL" id="JBHLYQ010000041">
    <property type="protein sequence ID" value="MFC0081669.1"/>
    <property type="molecule type" value="Genomic_DNA"/>
</dbReference>
<feature type="domain" description="SIS" evidence="10">
    <location>
        <begin position="293"/>
        <end position="432"/>
    </location>
</feature>
<evidence type="ECO:0000256" key="7">
    <source>
        <dbReference type="ARBA" id="ARBA00022962"/>
    </source>
</evidence>
<dbReference type="Gene3D" id="3.60.20.10">
    <property type="entry name" value="Glutamine Phosphoribosylpyrophosphate, subunit 1, domain 1"/>
    <property type="match status" value="1"/>
</dbReference>
<evidence type="ECO:0000256" key="5">
    <source>
        <dbReference type="ARBA" id="ARBA00022679"/>
    </source>
</evidence>
<evidence type="ECO:0000256" key="1">
    <source>
        <dbReference type="ARBA" id="ARBA00001031"/>
    </source>
</evidence>
<feature type="domain" description="Glutamine amidotransferase type-2" evidence="9">
    <location>
        <begin position="2"/>
        <end position="224"/>
    </location>
</feature>
<dbReference type="NCBIfam" id="TIGR01135">
    <property type="entry name" value="glmS"/>
    <property type="match status" value="1"/>
</dbReference>
<dbReference type="InterPro" id="IPR035466">
    <property type="entry name" value="GlmS/AgaS_SIS"/>
</dbReference>
<reference evidence="11 12" key="1">
    <citation type="submission" date="2024-09" db="EMBL/GenBank/DDBJ databases">
        <authorList>
            <person name="Sun Q."/>
            <person name="Mori K."/>
        </authorList>
    </citation>
    <scope>NUCLEOTIDE SEQUENCE [LARGE SCALE GENOMIC DNA]</scope>
    <source>
        <strain evidence="11 12">JCM 15389</strain>
    </source>
</reference>
<dbReference type="PROSITE" id="PS51278">
    <property type="entry name" value="GATASE_TYPE_2"/>
    <property type="match status" value="1"/>
</dbReference>
<comment type="subunit">
    <text evidence="8">Homodimer.</text>
</comment>
<evidence type="ECO:0000256" key="8">
    <source>
        <dbReference type="HAMAP-Rule" id="MF_00164"/>
    </source>
</evidence>
<sequence>MCGIIGVTGRPDALQLLLQGLERLEYRGYDSAGVVLAEGQGLWRVRAAGGTQSVAQLRKLTEGAPAAAAGIGHTRWATHGRPSEANAHPHVDCSGQLALVHNGIVENVDELRREVLAAGHELRSETDSELVAHLLEDALAGPAAGDLPAAVRQVLAQLRGTLALVVVHAATPELLVAARRVSPLVLGRARSGAALVASDVPALLGEAEETWVLDDDQLAVLRPGACEVQDARSGRPVAPRRLEVAWTLEEAQKGGYPDFMSKEIAQQPEALADTLVGRLHPVEGIGLDEVRIPEEELRRVDKVAVVACGSSYHAGLVAKLAIEHWARLPVEVEVASEFRYRDPVLDERTLVVGISQSGESVDTLQAVRHGRDNGARALVVCNVVDSSLAREADGVLYTRAGPEVCVAATKTHVAQLAALELLALHLAQLRGTLAPKRAGQLFEALAALPDLVAQAVERGPAVAAVAETLLGARDVFYLGRHVGYPVAMEGALKLKELAYVRAEAYPAGELKHGPIALVEPGTVVVAVATRQPLWEKLMANLAEVRARGARVVALASDGDERTAEHADEVLWVPPTEPLFSPLVDVVPLQQLAYEVARRSGRDVDRPRNLAKTVTVE</sequence>
<dbReference type="RefSeq" id="WP_377788944.1">
    <property type="nucleotide sequence ID" value="NZ_JBHLYQ010000041.1"/>
</dbReference>
<dbReference type="EC" id="2.6.1.16" evidence="2 8"/>
<dbReference type="Proteomes" id="UP001589788">
    <property type="component" value="Unassembled WGS sequence"/>
</dbReference>
<dbReference type="HAMAP" id="MF_00164">
    <property type="entry name" value="GlmS"/>
    <property type="match status" value="1"/>
</dbReference>
<comment type="catalytic activity">
    <reaction evidence="1 8">
        <text>D-fructose 6-phosphate + L-glutamine = D-glucosamine 6-phosphate + L-glutamate</text>
        <dbReference type="Rhea" id="RHEA:13237"/>
        <dbReference type="ChEBI" id="CHEBI:29985"/>
        <dbReference type="ChEBI" id="CHEBI:58359"/>
        <dbReference type="ChEBI" id="CHEBI:58725"/>
        <dbReference type="ChEBI" id="CHEBI:61527"/>
        <dbReference type="EC" id="2.6.1.16"/>
    </reaction>
</comment>
<dbReference type="SUPFAM" id="SSF53697">
    <property type="entry name" value="SIS domain"/>
    <property type="match status" value="1"/>
</dbReference>
<name>A0ABV6C1U6_9ACTN</name>
<dbReference type="PROSITE" id="PS51464">
    <property type="entry name" value="SIS"/>
    <property type="match status" value="2"/>
</dbReference>
<dbReference type="NCBIfam" id="NF001484">
    <property type="entry name" value="PRK00331.1"/>
    <property type="match status" value="1"/>
</dbReference>
<evidence type="ECO:0000259" key="9">
    <source>
        <dbReference type="PROSITE" id="PS51278"/>
    </source>
</evidence>
<dbReference type="InterPro" id="IPR047084">
    <property type="entry name" value="GFAT_N"/>
</dbReference>
<gene>
    <name evidence="8 11" type="primary">glmS</name>
    <name evidence="11" type="ORF">ACFFRE_05860</name>
</gene>
<keyword evidence="5 8" id="KW-0808">Transferase</keyword>